<proteinExistence type="predicted"/>
<dbReference type="EMBL" id="GGEC01079059">
    <property type="protein sequence ID" value="MBX59543.1"/>
    <property type="molecule type" value="Transcribed_RNA"/>
</dbReference>
<organism evidence="1">
    <name type="scientific">Rhizophora mucronata</name>
    <name type="common">Asiatic mangrove</name>
    <dbReference type="NCBI Taxonomy" id="61149"/>
    <lineage>
        <taxon>Eukaryota</taxon>
        <taxon>Viridiplantae</taxon>
        <taxon>Streptophyta</taxon>
        <taxon>Embryophyta</taxon>
        <taxon>Tracheophyta</taxon>
        <taxon>Spermatophyta</taxon>
        <taxon>Magnoliopsida</taxon>
        <taxon>eudicotyledons</taxon>
        <taxon>Gunneridae</taxon>
        <taxon>Pentapetalae</taxon>
        <taxon>rosids</taxon>
        <taxon>fabids</taxon>
        <taxon>Malpighiales</taxon>
        <taxon>Rhizophoraceae</taxon>
        <taxon>Rhizophora</taxon>
    </lineage>
</organism>
<reference evidence="1" key="1">
    <citation type="submission" date="2018-02" db="EMBL/GenBank/DDBJ databases">
        <title>Rhizophora mucronata_Transcriptome.</title>
        <authorList>
            <person name="Meera S.P."/>
            <person name="Sreeshan A."/>
            <person name="Augustine A."/>
        </authorList>
    </citation>
    <scope>NUCLEOTIDE SEQUENCE</scope>
    <source>
        <tissue evidence="1">Leaf</tissue>
    </source>
</reference>
<dbReference type="AlphaFoldDB" id="A0A2P2PXZ2"/>
<evidence type="ECO:0000313" key="1">
    <source>
        <dbReference type="EMBL" id="MBX59543.1"/>
    </source>
</evidence>
<name>A0A2P2PXZ2_RHIMU</name>
<sequence>MSHVANILLTEVSYPTCFNGWVIFKSEKEPRESTGYCKLNFISEVRHVKTQILLYFYKRECSFHI</sequence>
<protein>
    <submittedName>
        <fullName evidence="1">Uncharacterized protein</fullName>
    </submittedName>
</protein>
<accession>A0A2P2PXZ2</accession>